<dbReference type="SUPFAM" id="SSF56112">
    <property type="entry name" value="Protein kinase-like (PK-like)"/>
    <property type="match status" value="1"/>
</dbReference>
<dbReference type="EMBL" id="ML736739">
    <property type="protein sequence ID" value="KAE8409492.1"/>
    <property type="molecule type" value="Genomic_DNA"/>
</dbReference>
<keyword evidence="2" id="KW-1185">Reference proteome</keyword>
<reference evidence="1 2" key="1">
    <citation type="submission" date="2019-04" db="EMBL/GenBank/DDBJ databases">
        <authorList>
            <consortium name="DOE Joint Genome Institute"/>
            <person name="Mondo S."/>
            <person name="Kjaerbolling I."/>
            <person name="Vesth T."/>
            <person name="Frisvad J.C."/>
            <person name="Nybo J.L."/>
            <person name="Theobald S."/>
            <person name="Kildgaard S."/>
            <person name="Isbrandt T."/>
            <person name="Kuo A."/>
            <person name="Sato A."/>
            <person name="Lyhne E.K."/>
            <person name="Kogle M.E."/>
            <person name="Wiebenga A."/>
            <person name="Kun R.S."/>
            <person name="Lubbers R.J."/>
            <person name="Makela M.R."/>
            <person name="Barry K."/>
            <person name="Chovatia M."/>
            <person name="Clum A."/>
            <person name="Daum C."/>
            <person name="Haridas S."/>
            <person name="He G."/>
            <person name="LaButti K."/>
            <person name="Lipzen A."/>
            <person name="Riley R."/>
            <person name="Salamov A."/>
            <person name="Simmons B.A."/>
            <person name="Magnuson J.K."/>
            <person name="Henrissat B."/>
            <person name="Mortensen U.H."/>
            <person name="Larsen T.O."/>
            <person name="Devries R.P."/>
            <person name="Grigoriev I.V."/>
            <person name="Machida M."/>
            <person name="Baker S.E."/>
            <person name="Andersen M.R."/>
            <person name="Cantor M.N."/>
            <person name="Hua S.X."/>
        </authorList>
    </citation>
    <scope>NUCLEOTIDE SEQUENCE [LARGE SCALE GENOMIC DNA]</scope>
    <source>
        <strain evidence="1 2">CBS 119388</strain>
    </source>
</reference>
<gene>
    <name evidence="1" type="ORF">BDV37DRAFT_267719</name>
</gene>
<evidence type="ECO:0000313" key="2">
    <source>
        <dbReference type="Proteomes" id="UP000325579"/>
    </source>
</evidence>
<dbReference type="InterPro" id="IPR011009">
    <property type="entry name" value="Kinase-like_dom_sf"/>
</dbReference>
<name>A0A5N7DSS4_9EURO</name>
<sequence length="291" mass="33318">MEPYNAFPYTKGNTLRVFSHVAPAPTPVTRNCGRNGRIGREEPDRLTPLQRCMKNPPLPGIMGSQSVNLEIVDHLKVGDYHNAQVFVAKMHEIGATDPQKNVVVKVYDPLYFDDMEGYLNPFLCVDKHYTHEVHAYTLLADLQGSLIPKFYWSFLLEIPLPGSETRVVRLIVIDYIPGLSMLQAHPEDYPSHSRQQIMKSVIDFESRVFQRDIVLTDLCPRNAMLLDPSNSPQRMIVFLDFGGAIFGRTLDEPMAKKLKSIAWPWIEAEYAHEATSVTQEMRDKYCRRRPI</sequence>
<evidence type="ECO:0000313" key="1">
    <source>
        <dbReference type="EMBL" id="KAE8409492.1"/>
    </source>
</evidence>
<dbReference type="Proteomes" id="UP000325579">
    <property type="component" value="Unassembled WGS sequence"/>
</dbReference>
<dbReference type="GeneID" id="43668756"/>
<dbReference type="AlphaFoldDB" id="A0A5N7DSS4"/>
<accession>A0A5N7DSS4</accession>
<proteinExistence type="predicted"/>
<dbReference type="RefSeq" id="XP_031946811.1">
    <property type="nucleotide sequence ID" value="XM_032084065.1"/>
</dbReference>
<organism evidence="1 2">
    <name type="scientific">Aspergillus pseudonomiae</name>
    <dbReference type="NCBI Taxonomy" id="1506151"/>
    <lineage>
        <taxon>Eukaryota</taxon>
        <taxon>Fungi</taxon>
        <taxon>Dikarya</taxon>
        <taxon>Ascomycota</taxon>
        <taxon>Pezizomycotina</taxon>
        <taxon>Eurotiomycetes</taxon>
        <taxon>Eurotiomycetidae</taxon>
        <taxon>Eurotiales</taxon>
        <taxon>Aspergillaceae</taxon>
        <taxon>Aspergillus</taxon>
        <taxon>Aspergillus subgen. Circumdati</taxon>
    </lineage>
</organism>
<evidence type="ECO:0008006" key="3">
    <source>
        <dbReference type="Google" id="ProtNLM"/>
    </source>
</evidence>
<dbReference type="OrthoDB" id="4267316at2759"/>
<protein>
    <recommendedName>
        <fullName evidence="3">Protein kinase domain-containing protein</fullName>
    </recommendedName>
</protein>